<feature type="transmembrane region" description="Helical" evidence="4">
    <location>
        <begin position="14"/>
        <end position="34"/>
    </location>
</feature>
<name>A0ABQ9FWK3_TEGGR</name>
<keyword evidence="4" id="KW-1133">Transmembrane helix</keyword>
<evidence type="ECO:0000313" key="6">
    <source>
        <dbReference type="EMBL" id="KAJ8321623.1"/>
    </source>
</evidence>
<comment type="similarity">
    <text evidence="1">Belongs to the NmrA-type oxidoreductase family.</text>
</comment>
<keyword evidence="4" id="KW-0812">Transmembrane</keyword>
<dbReference type="PANTHER" id="PTHR42748">
    <property type="entry name" value="NITROGEN METABOLITE REPRESSION PROTEIN NMRA FAMILY MEMBER"/>
    <property type="match status" value="1"/>
</dbReference>
<keyword evidence="4" id="KW-0472">Membrane</keyword>
<evidence type="ECO:0000256" key="1">
    <source>
        <dbReference type="ARBA" id="ARBA00006328"/>
    </source>
</evidence>
<sequence>MGCGSSLSEPDEPYVVVVFGATGYLGGAVARRLLEEPFRYRVRCITRRSSGEKAKRLAELGAVIVIADLDEPPSLAKALDGADFVFLTTHFWEDKSKEKEIVRGLNAIDACVTAGVKHVIFNGSENIKKHIGKECGHLDSKAAIEEYIKEVGKEIYHRRFIYNIVF</sequence>
<dbReference type="Gene3D" id="3.40.50.720">
    <property type="entry name" value="NAD(P)-binding Rossmann-like Domain"/>
    <property type="match status" value="1"/>
</dbReference>
<dbReference type="Proteomes" id="UP001217089">
    <property type="component" value="Unassembled WGS sequence"/>
</dbReference>
<dbReference type="InterPro" id="IPR051164">
    <property type="entry name" value="NmrA-like_oxidored"/>
</dbReference>
<accession>A0ABQ9FWK3</accession>
<evidence type="ECO:0000256" key="4">
    <source>
        <dbReference type="SAM" id="Phobius"/>
    </source>
</evidence>
<dbReference type="InterPro" id="IPR008030">
    <property type="entry name" value="NmrA-like"/>
</dbReference>
<evidence type="ECO:0000256" key="3">
    <source>
        <dbReference type="ARBA" id="ARBA00040296"/>
    </source>
</evidence>
<keyword evidence="2" id="KW-0521">NADP</keyword>
<keyword evidence="7" id="KW-1185">Reference proteome</keyword>
<dbReference type="SUPFAM" id="SSF51735">
    <property type="entry name" value="NAD(P)-binding Rossmann-fold domains"/>
    <property type="match status" value="1"/>
</dbReference>
<evidence type="ECO:0000256" key="2">
    <source>
        <dbReference type="ARBA" id="ARBA00022857"/>
    </source>
</evidence>
<protein>
    <recommendedName>
        <fullName evidence="3">NmrA-like family domain-containing protein 1</fullName>
    </recommendedName>
</protein>
<feature type="domain" description="NmrA-like" evidence="5">
    <location>
        <begin position="16"/>
        <end position="162"/>
    </location>
</feature>
<dbReference type="InterPro" id="IPR036291">
    <property type="entry name" value="NAD(P)-bd_dom_sf"/>
</dbReference>
<reference evidence="6 7" key="1">
    <citation type="submission" date="2022-12" db="EMBL/GenBank/DDBJ databases">
        <title>Chromosome-level genome of Tegillarca granosa.</title>
        <authorList>
            <person name="Kim J."/>
        </authorList>
    </citation>
    <scope>NUCLEOTIDE SEQUENCE [LARGE SCALE GENOMIC DNA]</scope>
    <source>
        <strain evidence="6">Teg-2019</strain>
        <tissue evidence="6">Adductor muscle</tissue>
    </source>
</reference>
<dbReference type="Pfam" id="PF05368">
    <property type="entry name" value="NmrA"/>
    <property type="match status" value="1"/>
</dbReference>
<gene>
    <name evidence="6" type="ORF">KUTeg_000094</name>
</gene>
<organism evidence="6 7">
    <name type="scientific">Tegillarca granosa</name>
    <name type="common">Malaysian cockle</name>
    <name type="synonym">Anadara granosa</name>
    <dbReference type="NCBI Taxonomy" id="220873"/>
    <lineage>
        <taxon>Eukaryota</taxon>
        <taxon>Metazoa</taxon>
        <taxon>Spiralia</taxon>
        <taxon>Lophotrochozoa</taxon>
        <taxon>Mollusca</taxon>
        <taxon>Bivalvia</taxon>
        <taxon>Autobranchia</taxon>
        <taxon>Pteriomorphia</taxon>
        <taxon>Arcoida</taxon>
        <taxon>Arcoidea</taxon>
        <taxon>Arcidae</taxon>
        <taxon>Tegillarca</taxon>
    </lineage>
</organism>
<dbReference type="EMBL" id="JARBDR010000018">
    <property type="protein sequence ID" value="KAJ8321623.1"/>
    <property type="molecule type" value="Genomic_DNA"/>
</dbReference>
<evidence type="ECO:0000313" key="7">
    <source>
        <dbReference type="Proteomes" id="UP001217089"/>
    </source>
</evidence>
<dbReference type="PANTHER" id="PTHR42748:SF7">
    <property type="entry name" value="NMRA LIKE REDOX SENSOR 1-RELATED"/>
    <property type="match status" value="1"/>
</dbReference>
<proteinExistence type="inferred from homology"/>
<comment type="caution">
    <text evidence="6">The sequence shown here is derived from an EMBL/GenBank/DDBJ whole genome shotgun (WGS) entry which is preliminary data.</text>
</comment>
<evidence type="ECO:0000259" key="5">
    <source>
        <dbReference type="Pfam" id="PF05368"/>
    </source>
</evidence>